<dbReference type="SUPFAM" id="SSF54001">
    <property type="entry name" value="Cysteine proteinases"/>
    <property type="match status" value="1"/>
</dbReference>
<dbReference type="InParanoid" id="A0A420XUA6"/>
<keyword evidence="2" id="KW-1185">Reference proteome</keyword>
<reference evidence="1 2" key="1">
    <citation type="submission" date="2018-10" db="EMBL/GenBank/DDBJ databases">
        <title>Genomic Encyclopedia of Archaeal and Bacterial Type Strains, Phase II (KMG-II): from individual species to whole genera.</title>
        <authorList>
            <person name="Goeker M."/>
        </authorList>
    </citation>
    <scope>NUCLEOTIDE SEQUENCE [LARGE SCALE GENOMIC DNA]</scope>
    <source>
        <strain evidence="1 2">RP-AC37</strain>
    </source>
</reference>
<comment type="caution">
    <text evidence="1">The sequence shown here is derived from an EMBL/GenBank/DDBJ whole genome shotgun (WGS) entry which is preliminary data.</text>
</comment>
<dbReference type="AlphaFoldDB" id="A0A420XUA6"/>
<evidence type="ECO:0000313" key="1">
    <source>
        <dbReference type="EMBL" id="RKS80452.1"/>
    </source>
</evidence>
<organism evidence="1 2">
    <name type="scientific">Motilibacter peucedani</name>
    <dbReference type="NCBI Taxonomy" id="598650"/>
    <lineage>
        <taxon>Bacteria</taxon>
        <taxon>Bacillati</taxon>
        <taxon>Actinomycetota</taxon>
        <taxon>Actinomycetes</taxon>
        <taxon>Motilibacterales</taxon>
        <taxon>Motilibacteraceae</taxon>
        <taxon>Motilibacter</taxon>
    </lineage>
</organism>
<proteinExistence type="predicted"/>
<evidence type="ECO:0000313" key="2">
    <source>
        <dbReference type="Proteomes" id="UP000281955"/>
    </source>
</evidence>
<sequence length="235" mass="25598">MDGTGQGGGHELDTVVIHEDVVPGMRLGRHVRHDPRSRDFVAREAPALVSALHRRHCPPFDQGQLGSCTGNATVGLLMTEPFYRPGRELDEDDAVAVYARATHLDRFRGVYPPDDTGSSGLAAMKAAREAGWLTAYSHAFGLQHALRALVLTPVITGVNWYEGFDKPAADGLVEIAGSVRGGHEFEVHGIDVEARTVRCVNSWGPDWGDDGSFTMSWDTWDRLLHEQGDVTTGTL</sequence>
<accession>A0A420XUA6</accession>
<dbReference type="RefSeq" id="WP_121192134.1">
    <property type="nucleotide sequence ID" value="NZ_RBWV01000009.1"/>
</dbReference>
<evidence type="ECO:0008006" key="3">
    <source>
        <dbReference type="Google" id="ProtNLM"/>
    </source>
</evidence>
<dbReference type="Gene3D" id="3.90.70.10">
    <property type="entry name" value="Cysteine proteinases"/>
    <property type="match status" value="2"/>
</dbReference>
<dbReference type="Proteomes" id="UP000281955">
    <property type="component" value="Unassembled WGS sequence"/>
</dbReference>
<dbReference type="OrthoDB" id="5289073at2"/>
<dbReference type="EMBL" id="RBWV01000009">
    <property type="protein sequence ID" value="RKS80452.1"/>
    <property type="molecule type" value="Genomic_DNA"/>
</dbReference>
<protein>
    <recommendedName>
        <fullName evidence="3">Papain like protease</fullName>
    </recommendedName>
</protein>
<dbReference type="InterPro" id="IPR038765">
    <property type="entry name" value="Papain-like_cys_pep_sf"/>
</dbReference>
<name>A0A420XUA6_9ACTN</name>
<gene>
    <name evidence="1" type="ORF">CLV35_0884</name>
</gene>